<accession>I7G2J4</accession>
<dbReference type="EMBL" id="AB170468">
    <property type="protein sequence ID" value="BAE87531.1"/>
    <property type="molecule type" value="mRNA"/>
</dbReference>
<protein>
    <submittedName>
        <fullName evidence="1">Macaca fascicularis brain cDNA, clone: QmoA-11044</fullName>
    </submittedName>
</protein>
<organism evidence="1">
    <name type="scientific">Macaca fascicularis</name>
    <name type="common">Crab-eating macaque</name>
    <name type="synonym">Cynomolgus monkey</name>
    <dbReference type="NCBI Taxonomy" id="9541"/>
    <lineage>
        <taxon>Eukaryota</taxon>
        <taxon>Metazoa</taxon>
        <taxon>Chordata</taxon>
        <taxon>Craniata</taxon>
        <taxon>Vertebrata</taxon>
        <taxon>Euteleostomi</taxon>
        <taxon>Mammalia</taxon>
        <taxon>Eutheria</taxon>
        <taxon>Euarchontoglires</taxon>
        <taxon>Primates</taxon>
        <taxon>Haplorrhini</taxon>
        <taxon>Catarrhini</taxon>
        <taxon>Cercopithecidae</taxon>
        <taxon>Cercopithecinae</taxon>
        <taxon>Macaca</taxon>
    </lineage>
</organism>
<dbReference type="AlphaFoldDB" id="I7G2J4"/>
<proteinExistence type="evidence at transcript level"/>
<sequence length="89" mass="10079">MCKSLGNGKKQGAFVKRKKASVYQTLRVNKECVTNEDREKDGIRPYSPPGLCSGFWSLDQRFFTGSTTNITLVFVKMTLTVLWRNGERG</sequence>
<name>I7G2J4_MACFA</name>
<evidence type="ECO:0000313" key="1">
    <source>
        <dbReference type="EMBL" id="BAE87531.1"/>
    </source>
</evidence>
<reference evidence="1" key="1">
    <citation type="journal article" date="2007" name="PLoS Biol.">
        <title>Rate of evolution in brain-expressed genes in humans and other primates.</title>
        <authorList>
            <person name="Wang H.-Y."/>
            <person name="Chien H.-C."/>
            <person name="Osada N."/>
            <person name="Hashimoto K."/>
            <person name="Sugano S."/>
            <person name="Gojobori T."/>
            <person name="Chou C.-K."/>
            <person name="Tsai S.-F."/>
            <person name="Wu C.-I."/>
            <person name="Shen C.-K.J."/>
        </authorList>
    </citation>
    <scope>NUCLEOTIDE SEQUENCE</scope>
</reference>